<dbReference type="Proteomes" id="UP001179361">
    <property type="component" value="Unassembled WGS sequence"/>
</dbReference>
<comment type="caution">
    <text evidence="2">The sequence shown here is derived from an EMBL/GenBank/DDBJ whole genome shotgun (WGS) entry which is preliminary data.</text>
</comment>
<dbReference type="InterPro" id="IPR052170">
    <property type="entry name" value="M29_Exopeptidase"/>
</dbReference>
<organism evidence="2 3">
    <name type="scientific">Massilia phyllostachyos</name>
    <dbReference type="NCBI Taxonomy" id="2898585"/>
    <lineage>
        <taxon>Bacteria</taxon>
        <taxon>Pseudomonadati</taxon>
        <taxon>Pseudomonadota</taxon>
        <taxon>Betaproteobacteria</taxon>
        <taxon>Burkholderiales</taxon>
        <taxon>Oxalobacteraceae</taxon>
        <taxon>Telluria group</taxon>
        <taxon>Massilia</taxon>
    </lineage>
</organism>
<keyword evidence="3" id="KW-1185">Reference proteome</keyword>
<gene>
    <name evidence="2" type="ORF">LQ564_03530</name>
</gene>
<name>A0ABS8Q0V6_9BURK</name>
<evidence type="ECO:0008006" key="4">
    <source>
        <dbReference type="Google" id="ProtNLM"/>
    </source>
</evidence>
<dbReference type="PANTHER" id="PTHR34448">
    <property type="entry name" value="AMINOPEPTIDASE"/>
    <property type="match status" value="1"/>
</dbReference>
<dbReference type="PANTHER" id="PTHR34448:SF1">
    <property type="entry name" value="BLL6088 PROTEIN"/>
    <property type="match status" value="1"/>
</dbReference>
<reference evidence="2" key="1">
    <citation type="submission" date="2021-11" db="EMBL/GenBank/DDBJ databases">
        <title>The complete genome of Massilia sp sp. G4R7.</title>
        <authorList>
            <person name="Liu L."/>
            <person name="Yue J."/>
            <person name="Yuan J."/>
            <person name="Yang F."/>
            <person name="Li L."/>
        </authorList>
    </citation>
    <scope>NUCLEOTIDE SEQUENCE</scope>
    <source>
        <strain evidence="2">G4R7</strain>
    </source>
</reference>
<sequence>MHTPVSTPDLPPAGDLPDHAIDEATAHLRDVLAHAIEHGPDHAALVVFDTHTPLARALTEAYRRNLPGAAFIDFDAATPDAVLAAFKSMRAKDLVVLVQSTNFRLDGFRVRVELFKLGLKVVEHVHLSRMPGQQSEHYIEALAYDPSYFRGTGRALKGRIDAAPHARVVGGGETLHFSSPFEPAKLNIGDYSEMNNVGGQFPIGEVFTEALDLEAVHGRVQVHVFGDTSYRSNHPDVPVTLIVERGRVVGTENATPAFQEVLDKITLDEGEVWVRELGFGMNRAFTRERRVDDIGTYERMCGIHLSLGAKHGVYTKPGFKRKDARYHIDVFAVTDAVYLGEERVYEDGHWTCS</sequence>
<keyword evidence="1" id="KW-0479">Metal-binding</keyword>
<evidence type="ECO:0000313" key="2">
    <source>
        <dbReference type="EMBL" id="MCD2515380.1"/>
    </source>
</evidence>
<protein>
    <recommendedName>
        <fullName evidence="4">Leucyl aminopeptidase (Aminopeptidase T)</fullName>
    </recommendedName>
</protein>
<proteinExistence type="predicted"/>
<evidence type="ECO:0000313" key="3">
    <source>
        <dbReference type="Proteomes" id="UP001179361"/>
    </source>
</evidence>
<dbReference type="RefSeq" id="WP_231056689.1">
    <property type="nucleotide sequence ID" value="NZ_JAJNOC010000001.1"/>
</dbReference>
<evidence type="ECO:0000256" key="1">
    <source>
        <dbReference type="ARBA" id="ARBA00022723"/>
    </source>
</evidence>
<dbReference type="EMBL" id="JAJNOC010000001">
    <property type="protein sequence ID" value="MCD2515380.1"/>
    <property type="molecule type" value="Genomic_DNA"/>
</dbReference>
<accession>A0ABS8Q0V6</accession>